<keyword evidence="1" id="KW-0812">Transmembrane</keyword>
<proteinExistence type="predicted"/>
<sequence>MILFQHMKNSKTYKLLGLLLGVISIALIAYIVWNINGVIDKQSNSTVNIQLGYESLQFDLPSGWHVNTNPNWVSNTSDTLTIISEEAVTRVPSFTRFPVRIITKTKSEILGEGSFEDYFESNYPRQGFQDAELTQLSDNTYRIDGMRIDVDNSSTKNEGVDLFIVGEFNVFWVLLDTELFNDVSQSEFIESLEYNFDDSF</sequence>
<reference evidence="3" key="1">
    <citation type="submission" date="2017-09" db="EMBL/GenBank/DDBJ databases">
        <title>Depth-based differentiation of microbial function through sediment-hosted aquifers and enrichment of novel symbionts in the deep terrestrial subsurface.</title>
        <authorList>
            <person name="Probst A.J."/>
            <person name="Ladd B."/>
            <person name="Jarett J.K."/>
            <person name="Geller-Mcgrath D.E."/>
            <person name="Sieber C.M.K."/>
            <person name="Emerson J.B."/>
            <person name="Anantharaman K."/>
            <person name="Thomas B.C."/>
            <person name="Malmstrom R."/>
            <person name="Stieglmeier M."/>
            <person name="Klingl A."/>
            <person name="Woyke T."/>
            <person name="Ryan C.M."/>
            <person name="Banfield J.F."/>
        </authorList>
    </citation>
    <scope>NUCLEOTIDE SEQUENCE [LARGE SCALE GENOMIC DNA]</scope>
</reference>
<comment type="caution">
    <text evidence="2">The sequence shown here is derived from an EMBL/GenBank/DDBJ whole genome shotgun (WGS) entry which is preliminary data.</text>
</comment>
<feature type="transmembrane region" description="Helical" evidence="1">
    <location>
        <begin position="12"/>
        <end position="33"/>
    </location>
</feature>
<dbReference type="EMBL" id="PFSI01000057">
    <property type="protein sequence ID" value="PJC24220.1"/>
    <property type="molecule type" value="Genomic_DNA"/>
</dbReference>
<evidence type="ECO:0000313" key="2">
    <source>
        <dbReference type="EMBL" id="PJC24220.1"/>
    </source>
</evidence>
<keyword evidence="1" id="KW-0472">Membrane</keyword>
<accession>A0A2M8ENA9</accession>
<protein>
    <submittedName>
        <fullName evidence="2">Uncharacterized protein</fullName>
    </submittedName>
</protein>
<evidence type="ECO:0000313" key="3">
    <source>
        <dbReference type="Proteomes" id="UP000230251"/>
    </source>
</evidence>
<organism evidence="2 3">
    <name type="scientific">Candidatus Uhrbacteria bacterium CG_4_9_14_0_2_um_filter_41_50</name>
    <dbReference type="NCBI Taxonomy" id="1975031"/>
    <lineage>
        <taxon>Bacteria</taxon>
        <taxon>Candidatus Uhriibacteriota</taxon>
    </lineage>
</organism>
<gene>
    <name evidence="2" type="ORF">CO057_03995</name>
</gene>
<dbReference type="AlphaFoldDB" id="A0A2M8ENA9"/>
<keyword evidence="1" id="KW-1133">Transmembrane helix</keyword>
<name>A0A2M8ENA9_9BACT</name>
<evidence type="ECO:0000256" key="1">
    <source>
        <dbReference type="SAM" id="Phobius"/>
    </source>
</evidence>
<dbReference type="Proteomes" id="UP000230251">
    <property type="component" value="Unassembled WGS sequence"/>
</dbReference>